<evidence type="ECO:0000259" key="1">
    <source>
        <dbReference type="PROSITE" id="PS50075"/>
    </source>
</evidence>
<name>A0A379KQV3_PSEPU</name>
<gene>
    <name evidence="2" type="ORF">NCTC7914_03824</name>
</gene>
<protein>
    <submittedName>
        <fullName evidence="2">Phosphopantetheine attachment site</fullName>
    </submittedName>
</protein>
<dbReference type="AlphaFoldDB" id="A0A379KQV3"/>
<dbReference type="RefSeq" id="WP_115274764.1">
    <property type="nucleotide sequence ID" value="NZ_JAVXZE010000015.1"/>
</dbReference>
<accession>A0A379KQV3</accession>
<organism evidence="2 3">
    <name type="scientific">Pseudomonas putida</name>
    <name type="common">Arthrobacter siderocapsulatus</name>
    <dbReference type="NCBI Taxonomy" id="303"/>
    <lineage>
        <taxon>Bacteria</taxon>
        <taxon>Pseudomonadati</taxon>
        <taxon>Pseudomonadota</taxon>
        <taxon>Gammaproteobacteria</taxon>
        <taxon>Pseudomonadales</taxon>
        <taxon>Pseudomonadaceae</taxon>
        <taxon>Pseudomonas</taxon>
    </lineage>
</organism>
<dbReference type="Gene3D" id="1.10.1200.10">
    <property type="entry name" value="ACP-like"/>
    <property type="match status" value="1"/>
</dbReference>
<sequence>MNDLSIEQRIRHTLAQLLGEHVDAIDKRDSFRDFLGERFDSLMAVEVITAIEGCFDIEVDYLSDDVRFWFETLEKMEQFVRQKLEDQLTLQAAE</sequence>
<dbReference type="InterPro" id="IPR009081">
    <property type="entry name" value="PP-bd_ACP"/>
</dbReference>
<dbReference type="SUPFAM" id="SSF47336">
    <property type="entry name" value="ACP-like"/>
    <property type="match status" value="1"/>
</dbReference>
<dbReference type="Pfam" id="PF00550">
    <property type="entry name" value="PP-binding"/>
    <property type="match status" value="1"/>
</dbReference>
<proteinExistence type="predicted"/>
<evidence type="ECO:0000313" key="3">
    <source>
        <dbReference type="Proteomes" id="UP000254602"/>
    </source>
</evidence>
<dbReference type="EMBL" id="UGUY01000001">
    <property type="protein sequence ID" value="SUD69677.1"/>
    <property type="molecule type" value="Genomic_DNA"/>
</dbReference>
<dbReference type="PROSITE" id="PS50075">
    <property type="entry name" value="CARRIER"/>
    <property type="match status" value="1"/>
</dbReference>
<dbReference type="InterPro" id="IPR036736">
    <property type="entry name" value="ACP-like_sf"/>
</dbReference>
<evidence type="ECO:0000313" key="2">
    <source>
        <dbReference type="EMBL" id="SUD69677.1"/>
    </source>
</evidence>
<dbReference type="Proteomes" id="UP000254602">
    <property type="component" value="Unassembled WGS sequence"/>
</dbReference>
<feature type="domain" description="Carrier" evidence="1">
    <location>
        <begin position="1"/>
        <end position="84"/>
    </location>
</feature>
<reference evidence="2 3" key="1">
    <citation type="submission" date="2018-06" db="EMBL/GenBank/DDBJ databases">
        <authorList>
            <consortium name="Pathogen Informatics"/>
            <person name="Doyle S."/>
        </authorList>
    </citation>
    <scope>NUCLEOTIDE SEQUENCE [LARGE SCALE GENOMIC DNA]</scope>
    <source>
        <strain evidence="2 3">NCTC7914</strain>
    </source>
</reference>